<evidence type="ECO:0000256" key="1">
    <source>
        <dbReference type="SAM" id="MobiDB-lite"/>
    </source>
</evidence>
<dbReference type="Proteomes" id="UP001189429">
    <property type="component" value="Unassembled WGS sequence"/>
</dbReference>
<dbReference type="InterPro" id="IPR005106">
    <property type="entry name" value="Asp/hSer_DH_NAD-bd"/>
</dbReference>
<evidence type="ECO:0000313" key="3">
    <source>
        <dbReference type="EMBL" id="CAK0824346.1"/>
    </source>
</evidence>
<evidence type="ECO:0000259" key="2">
    <source>
        <dbReference type="Pfam" id="PF03447"/>
    </source>
</evidence>
<dbReference type="Pfam" id="PF03447">
    <property type="entry name" value="NAD_binding_3"/>
    <property type="match status" value="1"/>
</dbReference>
<dbReference type="InterPro" id="IPR036291">
    <property type="entry name" value="NAD(P)-bd_dom_sf"/>
</dbReference>
<comment type="caution">
    <text evidence="3">The sequence shown here is derived from an EMBL/GenBank/DDBJ whole genome shotgun (WGS) entry which is preliminary data.</text>
</comment>
<proteinExistence type="predicted"/>
<gene>
    <name evidence="3" type="ORF">PCOR1329_LOCUS24775</name>
</gene>
<feature type="domain" description="Aspartate/homoserine dehydrogenase NAD-binding" evidence="2">
    <location>
        <begin position="20"/>
        <end position="135"/>
    </location>
</feature>
<organism evidence="3 4">
    <name type="scientific">Prorocentrum cordatum</name>
    <dbReference type="NCBI Taxonomy" id="2364126"/>
    <lineage>
        <taxon>Eukaryota</taxon>
        <taxon>Sar</taxon>
        <taxon>Alveolata</taxon>
        <taxon>Dinophyceae</taxon>
        <taxon>Prorocentrales</taxon>
        <taxon>Prorocentraceae</taxon>
        <taxon>Prorocentrum</taxon>
    </lineage>
</organism>
<dbReference type="PANTHER" id="PTHR31873">
    <property type="entry name" value="L-ASPARTATE DEHYDROGENASE-RELATED"/>
    <property type="match status" value="1"/>
</dbReference>
<reference evidence="3" key="1">
    <citation type="submission" date="2023-10" db="EMBL/GenBank/DDBJ databases">
        <authorList>
            <person name="Chen Y."/>
            <person name="Shah S."/>
            <person name="Dougan E. K."/>
            <person name="Thang M."/>
            <person name="Chan C."/>
        </authorList>
    </citation>
    <scope>NUCLEOTIDE SEQUENCE [LARGE SCALE GENOMIC DNA]</scope>
</reference>
<feature type="compositionally biased region" description="Gly residues" evidence="1">
    <location>
        <begin position="224"/>
        <end position="233"/>
    </location>
</feature>
<name>A0ABN9RY59_9DINO</name>
<dbReference type="PANTHER" id="PTHR31873:SF6">
    <property type="entry name" value="ASPARTATE DEHYDROGENASE DOMAIN-CONTAINING PROTEIN"/>
    <property type="match status" value="1"/>
</dbReference>
<protein>
    <recommendedName>
        <fullName evidence="2">Aspartate/homoserine dehydrogenase NAD-binding domain-containing protein</fullName>
    </recommendedName>
</protein>
<keyword evidence="4" id="KW-1185">Reference proteome</keyword>
<dbReference type="SUPFAM" id="SSF51735">
    <property type="entry name" value="NAD(P)-binding Rossmann-fold domains"/>
    <property type="match status" value="1"/>
</dbReference>
<feature type="compositionally biased region" description="Basic residues" evidence="1">
    <location>
        <begin position="180"/>
        <end position="191"/>
    </location>
</feature>
<feature type="region of interest" description="Disordered" evidence="1">
    <location>
        <begin position="165"/>
        <end position="305"/>
    </location>
</feature>
<sequence>MAAAAAALPAARRLRVGLIGHGTIGQYVAEKLLDGRTLPGATLSAVLVSRPRDPPPELSGEGAPLFTADAEAFLGAPWDLAVEAAGQAAVRGLAARCLGPLRRDFMVTSVGALCDDALHRELLGAAEQSGARLLIAAGALPGMDWMSSAALEEVEAVSITQIKRPEGWTDRHAGGGAGGPRRHLGGHHRLRGLGPRGGDAVPQERQHIRRAGAGDGGARRRQGPPGGRPGGVGPDPEDRAARRRGRSQHRGARPPRIREPAHVDGGPAVCREGDPEPVVARVHRGVSSQGASACPRPQTRRRRAS</sequence>
<dbReference type="Gene3D" id="3.40.50.720">
    <property type="entry name" value="NAD(P)-binding Rossmann-like Domain"/>
    <property type="match status" value="1"/>
</dbReference>
<accession>A0ABN9RY59</accession>
<evidence type="ECO:0000313" key="4">
    <source>
        <dbReference type="Proteomes" id="UP001189429"/>
    </source>
</evidence>
<dbReference type="EMBL" id="CAUYUJ010008569">
    <property type="protein sequence ID" value="CAK0824346.1"/>
    <property type="molecule type" value="Genomic_DNA"/>
</dbReference>
<feature type="compositionally biased region" description="Basic residues" evidence="1">
    <location>
        <begin position="241"/>
        <end position="255"/>
    </location>
</feature>